<dbReference type="InterPro" id="IPR040151">
    <property type="entry name" value="Gfd2/YDR514C-like"/>
</dbReference>
<reference evidence="3" key="1">
    <citation type="submission" date="2023-06" db="EMBL/GenBank/DDBJ databases">
        <title>Genome-scale phylogeny and comparative genomics of the fungal order Sordariales.</title>
        <authorList>
            <consortium name="Lawrence Berkeley National Laboratory"/>
            <person name="Hensen N."/>
            <person name="Bonometti L."/>
            <person name="Westerberg I."/>
            <person name="Brannstrom I.O."/>
            <person name="Guillou S."/>
            <person name="Cros-Aarteil S."/>
            <person name="Calhoun S."/>
            <person name="Haridas S."/>
            <person name="Kuo A."/>
            <person name="Mondo S."/>
            <person name="Pangilinan J."/>
            <person name="Riley R."/>
            <person name="LaButti K."/>
            <person name="Andreopoulos B."/>
            <person name="Lipzen A."/>
            <person name="Chen C."/>
            <person name="Yanf M."/>
            <person name="Daum C."/>
            <person name="Ng V."/>
            <person name="Clum A."/>
            <person name="Steindorff A."/>
            <person name="Ohm R."/>
            <person name="Martin F."/>
            <person name="Silar P."/>
            <person name="Natvig D."/>
            <person name="Lalanne C."/>
            <person name="Gautier V."/>
            <person name="Ament-velasquez S.L."/>
            <person name="Kruys A."/>
            <person name="Hutchinson M.I."/>
            <person name="Powell A.J."/>
            <person name="Barry K."/>
            <person name="Miller A.N."/>
            <person name="Grigoriev I.V."/>
            <person name="Debuchy R."/>
            <person name="Gladieux P."/>
            <person name="Thoren M.H."/>
            <person name="Johannesson H."/>
        </authorList>
    </citation>
    <scope>NUCLEOTIDE SEQUENCE</scope>
    <source>
        <strain evidence="3">SMH2392-1A</strain>
    </source>
</reference>
<comment type="caution">
    <text evidence="3">The sequence shown here is derived from an EMBL/GenBank/DDBJ whole genome shotgun (WGS) entry which is preliminary data.</text>
</comment>
<dbReference type="Proteomes" id="UP001172101">
    <property type="component" value="Unassembled WGS sequence"/>
</dbReference>
<evidence type="ECO:0000313" key="3">
    <source>
        <dbReference type="EMBL" id="KAK0722932.1"/>
    </source>
</evidence>
<evidence type="ECO:0000256" key="1">
    <source>
        <dbReference type="SAM" id="MobiDB-lite"/>
    </source>
</evidence>
<dbReference type="AlphaFoldDB" id="A0AA40E2V3"/>
<feature type="domain" description="Gfd2/YDR514C-like C-terminal" evidence="2">
    <location>
        <begin position="360"/>
        <end position="547"/>
    </location>
</feature>
<dbReference type="PANTHER" id="PTHR28083:SF1">
    <property type="entry name" value="GOOD FOR FULL DBP5 ACTIVITY PROTEIN 2"/>
    <property type="match status" value="1"/>
</dbReference>
<protein>
    <recommendedName>
        <fullName evidence="2">Gfd2/YDR514C-like C-terminal domain-containing protein</fullName>
    </recommendedName>
</protein>
<dbReference type="InterPro" id="IPR048519">
    <property type="entry name" value="Gfd2/YDR514C-like_C"/>
</dbReference>
<feature type="region of interest" description="Disordered" evidence="1">
    <location>
        <begin position="582"/>
        <end position="627"/>
    </location>
</feature>
<accession>A0AA40E2V3</accession>
<dbReference type="InterPro" id="IPR036397">
    <property type="entry name" value="RNaseH_sf"/>
</dbReference>
<dbReference type="PANTHER" id="PTHR28083">
    <property type="entry name" value="GOOD FOR FULL DBP5 ACTIVITY PROTEIN 2"/>
    <property type="match status" value="1"/>
</dbReference>
<dbReference type="GO" id="GO:0003676">
    <property type="term" value="F:nucleic acid binding"/>
    <property type="evidence" value="ECO:0007669"/>
    <property type="project" value="InterPro"/>
</dbReference>
<organism evidence="3 4">
    <name type="scientific">Lasiosphaeria miniovina</name>
    <dbReference type="NCBI Taxonomy" id="1954250"/>
    <lineage>
        <taxon>Eukaryota</taxon>
        <taxon>Fungi</taxon>
        <taxon>Dikarya</taxon>
        <taxon>Ascomycota</taxon>
        <taxon>Pezizomycotina</taxon>
        <taxon>Sordariomycetes</taxon>
        <taxon>Sordariomycetidae</taxon>
        <taxon>Sordariales</taxon>
        <taxon>Lasiosphaeriaceae</taxon>
        <taxon>Lasiosphaeria</taxon>
    </lineage>
</organism>
<gene>
    <name evidence="3" type="ORF">B0T26DRAFT_750271</name>
</gene>
<dbReference type="Pfam" id="PF21762">
    <property type="entry name" value="DEDDh_C"/>
    <property type="match status" value="1"/>
</dbReference>
<evidence type="ECO:0000313" key="4">
    <source>
        <dbReference type="Proteomes" id="UP001172101"/>
    </source>
</evidence>
<proteinExistence type="predicted"/>
<dbReference type="InterPro" id="IPR012337">
    <property type="entry name" value="RNaseH-like_sf"/>
</dbReference>
<feature type="compositionally biased region" description="Polar residues" evidence="1">
    <location>
        <begin position="613"/>
        <end position="627"/>
    </location>
</feature>
<name>A0AA40E2V3_9PEZI</name>
<sequence>MDADAEFLKRLQEFTRGSDTWENFNPTKWRDIASEEISDNEAALASNHVPATSTLALTPVHGFQNAAPMDVDSDSDSGPAIIFGRHHLTAEEVSHNRGYKLSKARDFASDEPEVLRDTAKLEKVTWRETGLKMGDVSVEGDIFSPWRLVGAYPKMYVGKRNSVRAAPLFAADAIHEDRVWDFYYIHQPPDSNRKPTLFVPTYQFEHFLEVVNAKLETELLIPNGTNYEKFTMSFGLGNMPKPRFLGRSTSRQGFKVLCKAIETTEKGDDLKNTTKVGREEFLRLLSVANSTNEKRSVKSDKNRRKRVQNHVSWGKEIKRVQRYLGLRQRVGGKNGVVSDVPTALDLHRPTVLEPEGSVLFIAIDIEAYEFNQNIITEIGLAMLDTKDLANTAPGDGGKGWFPLIRAHHLRIKENTWAMNIKHVHGCADNFDFGTSEFVPKHAAIAVLNQIIQQEASASRDGPEQQRPVVLVFHEALSDIKFLQSMNYDIFKIKNAIDIADTRGMYQYMCRAKEATKLESILEALDIPYRYLHNAGNDAVYTLRAMVGLAIKRRLASLEKAAKLKNQGHNAIPYAEFVDKDKDGFSSHGEESDGGEPLNPVNRDPRLDVEENQVDQASEVNSESIDWW</sequence>
<dbReference type="Gene3D" id="3.30.420.10">
    <property type="entry name" value="Ribonuclease H-like superfamily/Ribonuclease H"/>
    <property type="match status" value="1"/>
</dbReference>
<dbReference type="SUPFAM" id="SSF53098">
    <property type="entry name" value="Ribonuclease H-like"/>
    <property type="match status" value="1"/>
</dbReference>
<dbReference type="GO" id="GO:0005634">
    <property type="term" value="C:nucleus"/>
    <property type="evidence" value="ECO:0007669"/>
    <property type="project" value="TreeGrafter"/>
</dbReference>
<dbReference type="GeneID" id="85328470"/>
<dbReference type="RefSeq" id="XP_060298856.1">
    <property type="nucleotide sequence ID" value="XM_060445200.1"/>
</dbReference>
<dbReference type="EMBL" id="JAUIRO010000003">
    <property type="protein sequence ID" value="KAK0722932.1"/>
    <property type="molecule type" value="Genomic_DNA"/>
</dbReference>
<keyword evidence="4" id="KW-1185">Reference proteome</keyword>
<evidence type="ECO:0000259" key="2">
    <source>
        <dbReference type="Pfam" id="PF21762"/>
    </source>
</evidence>